<accession>A0A521BD09</accession>
<dbReference type="EMBL" id="FXTB01000001">
    <property type="protein sequence ID" value="SMO44978.1"/>
    <property type="molecule type" value="Genomic_DNA"/>
</dbReference>
<evidence type="ECO:0000256" key="4">
    <source>
        <dbReference type="ARBA" id="ARBA00004752"/>
    </source>
</evidence>
<dbReference type="AlphaFoldDB" id="A0A521BD09"/>
<dbReference type="EC" id="1.3.1.98" evidence="5 19"/>
<evidence type="ECO:0000256" key="13">
    <source>
        <dbReference type="ARBA" id="ARBA00022984"/>
    </source>
</evidence>
<dbReference type="GO" id="GO:0009252">
    <property type="term" value="P:peptidoglycan biosynthetic process"/>
    <property type="evidence" value="ECO:0007669"/>
    <property type="project" value="UniProtKB-UniRule"/>
</dbReference>
<dbReference type="NCBIfam" id="TIGR00179">
    <property type="entry name" value="murB"/>
    <property type="match status" value="1"/>
</dbReference>
<evidence type="ECO:0000256" key="15">
    <source>
        <dbReference type="ARBA" id="ARBA00023306"/>
    </source>
</evidence>
<dbReference type="GO" id="GO:0005829">
    <property type="term" value="C:cytosol"/>
    <property type="evidence" value="ECO:0007669"/>
    <property type="project" value="TreeGrafter"/>
</dbReference>
<evidence type="ECO:0000256" key="9">
    <source>
        <dbReference type="ARBA" id="ARBA00022630"/>
    </source>
</evidence>
<dbReference type="PANTHER" id="PTHR21071:SF4">
    <property type="entry name" value="UDP-N-ACETYLENOLPYRUVOYLGLUCOSAMINE REDUCTASE"/>
    <property type="match status" value="1"/>
</dbReference>
<keyword evidence="16 19" id="KW-0961">Cell wall biogenesis/degradation</keyword>
<keyword evidence="7 19" id="KW-0963">Cytoplasm</keyword>
<comment type="catalytic activity">
    <reaction evidence="18 19">
        <text>UDP-N-acetyl-alpha-D-muramate + NADP(+) = UDP-N-acetyl-3-O-(1-carboxyvinyl)-alpha-D-glucosamine + NADPH + H(+)</text>
        <dbReference type="Rhea" id="RHEA:12248"/>
        <dbReference type="ChEBI" id="CHEBI:15378"/>
        <dbReference type="ChEBI" id="CHEBI:57783"/>
        <dbReference type="ChEBI" id="CHEBI:58349"/>
        <dbReference type="ChEBI" id="CHEBI:68483"/>
        <dbReference type="ChEBI" id="CHEBI:70757"/>
        <dbReference type="EC" id="1.3.1.98"/>
    </reaction>
</comment>
<comment type="pathway">
    <text evidence="4 19">Cell wall biogenesis; peptidoglycan biosynthesis.</text>
</comment>
<evidence type="ECO:0000256" key="1">
    <source>
        <dbReference type="ARBA" id="ARBA00001974"/>
    </source>
</evidence>
<dbReference type="PANTHER" id="PTHR21071">
    <property type="entry name" value="UDP-N-ACETYLENOLPYRUVOYLGLUCOSAMINE REDUCTASE"/>
    <property type="match status" value="1"/>
</dbReference>
<dbReference type="OrthoDB" id="9804753at2"/>
<evidence type="ECO:0000256" key="7">
    <source>
        <dbReference type="ARBA" id="ARBA00022490"/>
    </source>
</evidence>
<dbReference type="InterPro" id="IPR016166">
    <property type="entry name" value="FAD-bd_PCMH"/>
</dbReference>
<feature type="domain" description="FAD-binding PCMH-type" evidence="20">
    <location>
        <begin position="15"/>
        <end position="187"/>
    </location>
</feature>
<keyword evidence="13 19" id="KW-0573">Peptidoglycan synthesis</keyword>
<dbReference type="Pfam" id="PF01565">
    <property type="entry name" value="FAD_binding_4"/>
    <property type="match status" value="1"/>
</dbReference>
<comment type="cofactor">
    <cofactor evidence="1 19">
        <name>FAD</name>
        <dbReference type="ChEBI" id="CHEBI:57692"/>
    </cofactor>
</comment>
<comment type="subcellular location">
    <subcellularLocation>
        <location evidence="3 19">Cytoplasm</location>
    </subcellularLocation>
</comment>
<dbReference type="InterPro" id="IPR011601">
    <property type="entry name" value="MurB_C"/>
</dbReference>
<keyword evidence="11 19" id="KW-0521">NADP</keyword>
<name>A0A521BD09_SACCC</name>
<keyword evidence="8 19" id="KW-0132">Cell division</keyword>
<evidence type="ECO:0000313" key="22">
    <source>
        <dbReference type="Proteomes" id="UP000319040"/>
    </source>
</evidence>
<evidence type="ECO:0000256" key="11">
    <source>
        <dbReference type="ARBA" id="ARBA00022857"/>
    </source>
</evidence>
<evidence type="ECO:0000256" key="10">
    <source>
        <dbReference type="ARBA" id="ARBA00022827"/>
    </source>
</evidence>
<evidence type="ECO:0000256" key="8">
    <source>
        <dbReference type="ARBA" id="ARBA00022618"/>
    </source>
</evidence>
<keyword evidence="9 19" id="KW-0285">Flavoprotein</keyword>
<dbReference type="InterPro" id="IPR036318">
    <property type="entry name" value="FAD-bd_PCMH-like_sf"/>
</dbReference>
<dbReference type="GO" id="GO:0071555">
    <property type="term" value="P:cell wall organization"/>
    <property type="evidence" value="ECO:0007669"/>
    <property type="project" value="UniProtKB-KW"/>
</dbReference>
<dbReference type="HAMAP" id="MF_00037">
    <property type="entry name" value="MurB"/>
    <property type="match status" value="1"/>
</dbReference>
<dbReference type="Gene3D" id="3.30.43.10">
    <property type="entry name" value="Uridine Diphospho-n-acetylenolpyruvylglucosamine Reductase, domain 2"/>
    <property type="match status" value="1"/>
</dbReference>
<dbReference type="InterPro" id="IPR006094">
    <property type="entry name" value="Oxid_FAD_bind_N"/>
</dbReference>
<dbReference type="InterPro" id="IPR016167">
    <property type="entry name" value="FAD-bd_PCMH_sub1"/>
</dbReference>
<sequence>MVIQHYALKPHNTFHFNVYADYFSAPKNSDEIIQVLTNPLLRKQPLFILGGGSNVLFKSDFKGFILKPDIQSIRIIKQNEQSVWVEAGAGIDWDSFVAWSVDKGYYGIENLSLIPGNVGASPVQNIGAYGTEIMNVITRVNGIFLDTLEPFSFTNSACDFSYRNSIFKNKLKGKTIITSVEFVLGKQGKIKTDYAGVKEEVFRLGKPTLKNARQAIINIRESKLPDPELVGNAGSFFKNPVVKSAVANAIALDYPDAPIYKVDDQFAKIPAGWMIEQCGWKGKSMGNAAVHKNQALVLINKTGKATGEEMLALALEIERSVKLKFGIEINKEVNVV</sequence>
<evidence type="ECO:0000256" key="17">
    <source>
        <dbReference type="ARBA" id="ARBA00031026"/>
    </source>
</evidence>
<evidence type="ECO:0000256" key="12">
    <source>
        <dbReference type="ARBA" id="ARBA00022960"/>
    </source>
</evidence>
<evidence type="ECO:0000256" key="3">
    <source>
        <dbReference type="ARBA" id="ARBA00004496"/>
    </source>
</evidence>
<dbReference type="GO" id="GO:0008762">
    <property type="term" value="F:UDP-N-acetylmuramate dehydrogenase activity"/>
    <property type="evidence" value="ECO:0007669"/>
    <property type="project" value="UniProtKB-UniRule"/>
</dbReference>
<keyword evidence="22" id="KW-1185">Reference proteome</keyword>
<keyword evidence="10 19" id="KW-0274">FAD</keyword>
<dbReference type="Proteomes" id="UP000319040">
    <property type="component" value="Unassembled WGS sequence"/>
</dbReference>
<comment type="similarity">
    <text evidence="19">Belongs to the MurB family.</text>
</comment>
<dbReference type="PROSITE" id="PS51387">
    <property type="entry name" value="FAD_PCMH"/>
    <property type="match status" value="1"/>
</dbReference>
<dbReference type="RefSeq" id="WP_142532195.1">
    <property type="nucleotide sequence ID" value="NZ_FXTB01000001.1"/>
</dbReference>
<evidence type="ECO:0000256" key="16">
    <source>
        <dbReference type="ARBA" id="ARBA00023316"/>
    </source>
</evidence>
<evidence type="ECO:0000256" key="18">
    <source>
        <dbReference type="ARBA" id="ARBA00048914"/>
    </source>
</evidence>
<dbReference type="GO" id="GO:0051301">
    <property type="term" value="P:cell division"/>
    <property type="evidence" value="ECO:0007669"/>
    <property type="project" value="UniProtKB-KW"/>
</dbReference>
<evidence type="ECO:0000259" key="20">
    <source>
        <dbReference type="PROSITE" id="PS51387"/>
    </source>
</evidence>
<evidence type="ECO:0000313" key="21">
    <source>
        <dbReference type="EMBL" id="SMO44978.1"/>
    </source>
</evidence>
<evidence type="ECO:0000256" key="5">
    <source>
        <dbReference type="ARBA" id="ARBA00012518"/>
    </source>
</evidence>
<feature type="active site" description="Proton donor" evidence="19">
    <location>
        <position position="235"/>
    </location>
</feature>
<reference evidence="21 22" key="1">
    <citation type="submission" date="2017-05" db="EMBL/GenBank/DDBJ databases">
        <authorList>
            <person name="Varghese N."/>
            <person name="Submissions S."/>
        </authorList>
    </citation>
    <scope>NUCLEOTIDE SEQUENCE [LARGE SCALE GENOMIC DNA]</scope>
    <source>
        <strain evidence="21 22">DSM 27040</strain>
    </source>
</reference>
<feature type="active site" evidence="19">
    <location>
        <position position="332"/>
    </location>
</feature>
<keyword evidence="14 19" id="KW-0560">Oxidoreductase</keyword>
<evidence type="ECO:0000256" key="2">
    <source>
        <dbReference type="ARBA" id="ARBA00003921"/>
    </source>
</evidence>
<gene>
    <name evidence="19" type="primary">murB</name>
    <name evidence="21" type="ORF">SAMN06265379_101871</name>
</gene>
<keyword evidence="15 19" id="KW-0131">Cell cycle</keyword>
<proteinExistence type="inferred from homology"/>
<dbReference type="SUPFAM" id="SSF56176">
    <property type="entry name" value="FAD-binding/transporter-associated domain-like"/>
    <property type="match status" value="1"/>
</dbReference>
<dbReference type="GO" id="GO:0071949">
    <property type="term" value="F:FAD binding"/>
    <property type="evidence" value="ECO:0007669"/>
    <property type="project" value="InterPro"/>
</dbReference>
<feature type="active site" evidence="19">
    <location>
        <position position="163"/>
    </location>
</feature>
<dbReference type="UniPathway" id="UPA00219"/>
<comment type="function">
    <text evidence="2 19">Cell wall formation.</text>
</comment>
<dbReference type="InterPro" id="IPR016169">
    <property type="entry name" value="FAD-bd_PCMH_sub2"/>
</dbReference>
<dbReference type="Gene3D" id="3.90.78.10">
    <property type="entry name" value="UDP-N-acetylenolpyruvoylglucosamine reductase, C-terminal domain"/>
    <property type="match status" value="1"/>
</dbReference>
<dbReference type="SUPFAM" id="SSF56194">
    <property type="entry name" value="Uridine diphospho-N-Acetylenolpyruvylglucosamine reductase, MurB, C-terminal domain"/>
    <property type="match status" value="1"/>
</dbReference>
<dbReference type="InterPro" id="IPR036635">
    <property type="entry name" value="MurB_C_sf"/>
</dbReference>
<evidence type="ECO:0000256" key="6">
    <source>
        <dbReference type="ARBA" id="ARBA00015188"/>
    </source>
</evidence>
<protein>
    <recommendedName>
        <fullName evidence="6 19">UDP-N-acetylenolpyruvoylglucosamine reductase</fullName>
        <ecNumber evidence="5 19">1.3.1.98</ecNumber>
    </recommendedName>
    <alternativeName>
        <fullName evidence="17 19">UDP-N-acetylmuramate dehydrogenase</fullName>
    </alternativeName>
</protein>
<dbReference type="InterPro" id="IPR003170">
    <property type="entry name" value="MurB"/>
</dbReference>
<evidence type="ECO:0000256" key="14">
    <source>
        <dbReference type="ARBA" id="ARBA00023002"/>
    </source>
</evidence>
<evidence type="ECO:0000256" key="19">
    <source>
        <dbReference type="HAMAP-Rule" id="MF_00037"/>
    </source>
</evidence>
<organism evidence="21 22">
    <name type="scientific">Saccharicrinis carchari</name>
    <dbReference type="NCBI Taxonomy" id="1168039"/>
    <lineage>
        <taxon>Bacteria</taxon>
        <taxon>Pseudomonadati</taxon>
        <taxon>Bacteroidota</taxon>
        <taxon>Bacteroidia</taxon>
        <taxon>Marinilabiliales</taxon>
        <taxon>Marinilabiliaceae</taxon>
        <taxon>Saccharicrinis</taxon>
    </lineage>
</organism>
<dbReference type="Gene3D" id="3.30.465.10">
    <property type="match status" value="1"/>
</dbReference>
<dbReference type="GO" id="GO:0008360">
    <property type="term" value="P:regulation of cell shape"/>
    <property type="evidence" value="ECO:0007669"/>
    <property type="project" value="UniProtKB-KW"/>
</dbReference>
<keyword evidence="12 19" id="KW-0133">Cell shape</keyword>
<dbReference type="Pfam" id="PF02873">
    <property type="entry name" value="MurB_C"/>
    <property type="match status" value="1"/>
</dbReference>
<dbReference type="NCBIfam" id="NF000755">
    <property type="entry name" value="PRK00046.1"/>
    <property type="match status" value="1"/>
</dbReference>